<evidence type="ECO:0000313" key="2">
    <source>
        <dbReference type="EMBL" id="EPH46904.1"/>
    </source>
</evidence>
<evidence type="ECO:0000256" key="1">
    <source>
        <dbReference type="SAM" id="MobiDB-lite"/>
    </source>
</evidence>
<accession>S3ZVV4</accession>
<dbReference type="AlphaFoldDB" id="S3ZVV4"/>
<reference evidence="2 3" key="1">
    <citation type="submission" date="2013-02" db="EMBL/GenBank/DDBJ databases">
        <title>Draft Genome Sequence of Streptomyces aurantiacus, Which Produces Setomimycin.</title>
        <authorList>
            <person name="Gruening B.A."/>
            <person name="Praeg A."/>
            <person name="Erxleben A."/>
            <person name="Guenther S."/>
            <person name="Mueller M."/>
        </authorList>
    </citation>
    <scope>NUCLEOTIDE SEQUENCE [LARGE SCALE GENOMIC DNA]</scope>
    <source>
        <strain evidence="2 3">JA 4570</strain>
    </source>
</reference>
<comment type="caution">
    <text evidence="2">The sequence shown here is derived from an EMBL/GenBank/DDBJ whole genome shotgun (WGS) entry which is preliminary data.</text>
</comment>
<keyword evidence="3" id="KW-1185">Reference proteome</keyword>
<dbReference type="PATRIC" id="fig|1286094.4.peg.67"/>
<protein>
    <submittedName>
        <fullName evidence="2">Uncharacterized protein</fullName>
    </submittedName>
</protein>
<proteinExistence type="predicted"/>
<organism evidence="2 3">
    <name type="scientific">Streptomyces aurantiacus JA 4570</name>
    <dbReference type="NCBI Taxonomy" id="1286094"/>
    <lineage>
        <taxon>Bacteria</taxon>
        <taxon>Bacillati</taxon>
        <taxon>Actinomycetota</taxon>
        <taxon>Actinomycetes</taxon>
        <taxon>Kitasatosporales</taxon>
        <taxon>Streptomycetaceae</taxon>
        <taxon>Streptomyces</taxon>
        <taxon>Streptomyces aurantiacus group</taxon>
    </lineage>
</organism>
<dbReference type="EMBL" id="AOPZ01000003">
    <property type="protein sequence ID" value="EPH46904.1"/>
    <property type="molecule type" value="Genomic_DNA"/>
</dbReference>
<dbReference type="Proteomes" id="UP000014629">
    <property type="component" value="Unassembled WGS sequence"/>
</dbReference>
<gene>
    <name evidence="2" type="ORF">STRAU_0070</name>
</gene>
<evidence type="ECO:0000313" key="3">
    <source>
        <dbReference type="Proteomes" id="UP000014629"/>
    </source>
</evidence>
<feature type="region of interest" description="Disordered" evidence="1">
    <location>
        <begin position="128"/>
        <end position="184"/>
    </location>
</feature>
<name>S3ZVV4_9ACTN</name>
<sequence length="518" mass="55694">MLCPAEEKAMATGHQYCPRCFTVGVALYATTLHTGPAYVCAECYTAAGRRLPEAGPAPVQAPARDVIRAARAARKKAEESGASLGEIHRAGEAARKAAAVAYGQRPADVISDPCSVDVWEDEGGACIGVDRPSAPGTGWRARPVGTDPSPEMDTCTAPAVDVTPVRPDAVSDSGAIDTWDGEDGAVTGVGDRAAGERGTDDPYAVHPAAPEWAPVPGTNRRTTELTCAGRQYRVYHTPDTVVPYTLGDTDTDLGRWVGLDDVRAIIRADRRRTAALEADRRRIESQQRRAAWKLAAERPQTPLRPTEDRRRAVARRAEEKHRPVAAELYVSPLTGAAVLSFVCGTCRTAAHGDSLRRPQGIEGSYRSPLAVGQEKIAVLVEKRGWTLTGTWTAHGTNGTTLRAPIAPTPAYLAWMEAMYGPGPQTPEVNPGEFIAPVQRGWWDVVSAEGNCYELTWRPHLTGARWSVRHKNKSGDGFETVATERQASTVLAALRTHSAKSAGQPRAEYHESVHVPIAS</sequence>